<evidence type="ECO:0000259" key="1">
    <source>
        <dbReference type="Pfam" id="PF24032"/>
    </source>
</evidence>
<dbReference type="Proteomes" id="UP000191661">
    <property type="component" value="Unassembled WGS sequence"/>
</dbReference>
<dbReference type="AlphaFoldDB" id="A0A1V6N2Y1"/>
<sequence>MTAKLYTKYQELDKITSTSNTFNEIPMLTDWSIKRDWNKAGSLTFKSPIKLSPGTHVKLVSPHHRTFGGQIIKRNHETGDFYSYDCLDYKRFLLSTATISYNNQTTSNIVKLLFIKYLKKGNGIFKLKLGKTKTIFPSLSFQDKTLLEIISNLINLEYKKGTLIFFDVDENGNLIYKPYPQKMKGYSLKSAIKFTDTLDYSDIITGGILMDANYNTIKSFDNNNLKAIWGNIELAKILSDNPKPSDDGDKEDSDIKKIIDDINKNLRNTSYSSCDCFCMSDNIFSRLKSNKIPCKIISYYSKYASSGTHRTVQYKNSKGWKDFDYTGFTRLLKPMSTRKNLKTYKIYKR</sequence>
<gene>
    <name evidence="2" type="ORF">MBBAR_6c01240</name>
</gene>
<dbReference type="EMBL" id="JXMW01000006">
    <property type="protein sequence ID" value="OQD59014.1"/>
    <property type="molecule type" value="Genomic_DNA"/>
</dbReference>
<dbReference type="InterPro" id="IPR056937">
    <property type="entry name" value="YqbQ/XkdQ"/>
</dbReference>
<keyword evidence="3" id="KW-1185">Reference proteome</keyword>
<dbReference type="Pfam" id="PF24032">
    <property type="entry name" value="YQBQ"/>
    <property type="match status" value="1"/>
</dbReference>
<feature type="domain" description="YqbQ/XkdQ" evidence="1">
    <location>
        <begin position="38"/>
        <end position="196"/>
    </location>
</feature>
<name>A0A1V6N2Y1_METAZ</name>
<evidence type="ECO:0000313" key="3">
    <source>
        <dbReference type="Proteomes" id="UP000191661"/>
    </source>
</evidence>
<proteinExistence type="predicted"/>
<dbReference type="OrthoDB" id="384226at2157"/>
<accession>A0A1V6N2Y1</accession>
<evidence type="ECO:0000313" key="2">
    <source>
        <dbReference type="EMBL" id="OQD59014.1"/>
    </source>
</evidence>
<reference evidence="2 3" key="1">
    <citation type="submission" date="2014-12" db="EMBL/GenBank/DDBJ databases">
        <title>Genome sequence of Methanobrevibacter arboriphilicus DH1, DSM1125.</title>
        <authorList>
            <person name="Poehlein A."/>
            <person name="Thauer R.K."/>
            <person name="Seedorf H."/>
            <person name="Daniel R."/>
        </authorList>
    </citation>
    <scope>NUCLEOTIDE SEQUENCE [LARGE SCALE GENOMIC DNA]</scope>
    <source>
        <strain evidence="2 3">DH1</strain>
    </source>
</reference>
<organism evidence="2 3">
    <name type="scientific">Methanobrevibacter arboriphilus JCM 13429 = DSM 1125</name>
    <dbReference type="NCBI Taxonomy" id="1300164"/>
    <lineage>
        <taxon>Archaea</taxon>
        <taxon>Methanobacteriati</taxon>
        <taxon>Methanobacteriota</taxon>
        <taxon>Methanomada group</taxon>
        <taxon>Methanobacteria</taxon>
        <taxon>Methanobacteriales</taxon>
        <taxon>Methanobacteriaceae</taxon>
        <taxon>Methanobrevibacter</taxon>
    </lineage>
</organism>
<protein>
    <recommendedName>
        <fullName evidence="1">YqbQ/XkdQ domain-containing protein</fullName>
    </recommendedName>
</protein>
<comment type="caution">
    <text evidence="2">The sequence shown here is derived from an EMBL/GenBank/DDBJ whole genome shotgun (WGS) entry which is preliminary data.</text>
</comment>
<dbReference type="RefSeq" id="WP_080460070.1">
    <property type="nucleotide sequence ID" value="NZ_JXMW01000006.1"/>
</dbReference>